<sequence length="48" mass="5150">MKINSKMSTHSMAICDHAGTSFTVGGNGTIVRHTRAGFIGSSRARSRR</sequence>
<dbReference type="AlphaFoldDB" id="A0A2L0F335"/>
<accession>A0A2L0F335</accession>
<gene>
    <name evidence="1" type="ORF">SOCE26_074450</name>
</gene>
<protein>
    <submittedName>
        <fullName evidence="1">Uncharacterized protein</fullName>
    </submittedName>
</protein>
<organism evidence="1 2">
    <name type="scientific">Sorangium cellulosum</name>
    <name type="common">Polyangium cellulosum</name>
    <dbReference type="NCBI Taxonomy" id="56"/>
    <lineage>
        <taxon>Bacteria</taxon>
        <taxon>Pseudomonadati</taxon>
        <taxon>Myxococcota</taxon>
        <taxon>Polyangia</taxon>
        <taxon>Polyangiales</taxon>
        <taxon>Polyangiaceae</taxon>
        <taxon>Sorangium</taxon>
    </lineage>
</organism>
<evidence type="ECO:0000313" key="2">
    <source>
        <dbReference type="Proteomes" id="UP000238348"/>
    </source>
</evidence>
<reference evidence="1 2" key="1">
    <citation type="submission" date="2015-09" db="EMBL/GenBank/DDBJ databases">
        <title>Sorangium comparison.</title>
        <authorList>
            <person name="Zaburannyi N."/>
            <person name="Bunk B."/>
            <person name="Overmann J."/>
            <person name="Mueller R."/>
        </authorList>
    </citation>
    <scope>NUCLEOTIDE SEQUENCE [LARGE SCALE GENOMIC DNA]</scope>
    <source>
        <strain evidence="1 2">So ce26</strain>
    </source>
</reference>
<dbReference type="Proteomes" id="UP000238348">
    <property type="component" value="Chromosome"/>
</dbReference>
<name>A0A2L0F335_SORCE</name>
<evidence type="ECO:0000313" key="1">
    <source>
        <dbReference type="EMBL" id="AUX45943.1"/>
    </source>
</evidence>
<dbReference type="EMBL" id="CP012673">
    <property type="protein sequence ID" value="AUX45943.1"/>
    <property type="molecule type" value="Genomic_DNA"/>
</dbReference>
<proteinExistence type="predicted"/>